<comment type="pathway">
    <text evidence="3 8">Glycan biosynthesis; glycogen biosynthesis.</text>
</comment>
<dbReference type="RefSeq" id="WP_100744056.1">
    <property type="nucleotide sequence ID" value="NZ_NPDW01000002.1"/>
</dbReference>
<dbReference type="EC" id="2.4.1.21" evidence="8"/>
<dbReference type="HAMAP" id="MF_00484">
    <property type="entry name" value="Glycogen_synth"/>
    <property type="match status" value="1"/>
</dbReference>
<dbReference type="InterPro" id="IPR013534">
    <property type="entry name" value="Starch_synth_cat_dom"/>
</dbReference>
<proteinExistence type="inferred from homology"/>
<evidence type="ECO:0000256" key="4">
    <source>
        <dbReference type="ARBA" id="ARBA00010281"/>
    </source>
</evidence>
<evidence type="ECO:0000256" key="5">
    <source>
        <dbReference type="ARBA" id="ARBA00022676"/>
    </source>
</evidence>
<accession>A0A2N0AK28</accession>
<comment type="similarity">
    <text evidence="4 8">Belongs to the glycosyltransferase 1 family. Bacterial/plant glycogen synthase subfamily.</text>
</comment>
<evidence type="ECO:0000313" key="12">
    <source>
        <dbReference type="Proteomes" id="UP000232145"/>
    </source>
</evidence>
<dbReference type="Pfam" id="PF08323">
    <property type="entry name" value="Glyco_transf_5"/>
    <property type="match status" value="1"/>
</dbReference>
<dbReference type="InterPro" id="IPR011835">
    <property type="entry name" value="GS/SS"/>
</dbReference>
<keyword evidence="12" id="KW-1185">Reference proteome</keyword>
<dbReference type="PANTHER" id="PTHR45825:SF11">
    <property type="entry name" value="ALPHA AMYLASE DOMAIN-CONTAINING PROTEIN"/>
    <property type="match status" value="1"/>
</dbReference>
<evidence type="ECO:0000256" key="8">
    <source>
        <dbReference type="HAMAP-Rule" id="MF_00484"/>
    </source>
</evidence>
<protein>
    <recommendedName>
        <fullName evidence="8">Glycogen synthase</fullName>
        <ecNumber evidence="8">2.4.1.21</ecNumber>
    </recommendedName>
    <alternativeName>
        <fullName evidence="8">Starch [bacterial glycogen] synthase</fullName>
    </alternativeName>
</protein>
<feature type="binding site" evidence="8">
    <location>
        <position position="15"/>
    </location>
    <ligand>
        <name>ADP-alpha-D-glucose</name>
        <dbReference type="ChEBI" id="CHEBI:57498"/>
    </ligand>
</feature>
<evidence type="ECO:0000256" key="1">
    <source>
        <dbReference type="ARBA" id="ARBA00001478"/>
    </source>
</evidence>
<evidence type="ECO:0000259" key="10">
    <source>
        <dbReference type="Pfam" id="PF08323"/>
    </source>
</evidence>
<feature type="domain" description="Glycosyl transferase family 1" evidence="9">
    <location>
        <begin position="289"/>
        <end position="447"/>
    </location>
</feature>
<evidence type="ECO:0000256" key="2">
    <source>
        <dbReference type="ARBA" id="ARBA00002764"/>
    </source>
</evidence>
<dbReference type="Proteomes" id="UP000232145">
    <property type="component" value="Unassembled WGS sequence"/>
</dbReference>
<dbReference type="InterPro" id="IPR001296">
    <property type="entry name" value="Glyco_trans_1"/>
</dbReference>
<dbReference type="UniPathway" id="UPA00164"/>
<dbReference type="NCBIfam" id="TIGR02095">
    <property type="entry name" value="glgA"/>
    <property type="match status" value="1"/>
</dbReference>
<dbReference type="EMBL" id="NPDX01000002">
    <property type="protein sequence ID" value="PJZ84656.1"/>
    <property type="molecule type" value="Genomic_DNA"/>
</dbReference>
<comment type="function">
    <text evidence="2 8">Synthesizes alpha-1,4-glucan chains using ADP-glucose.</text>
</comment>
<dbReference type="OrthoDB" id="9808590at2"/>
<keyword evidence="7 8" id="KW-0320">Glycogen biosynthesis</keyword>
<sequence length="476" mass="54177">MKILHASAEYFPYIKMGGLADMLASLTKEQAKSEEVYVALPLIGKLGKSPQFTGMVFPALLPKDGETDTLIISVLKTSRFLEAEEGGVKLYFFESELFQTLDSIYGHAEEHFRFAIFSYACYALSQILNVDVFHAHDWHTALSLALQKDSKKPIPTVFTIHNLAYQGDHPFWMTGFLKEAPFHLITSPFEHNDKCNYMKAGILSAGKITTVSPGYREETISEPNGFGLSYCLRLRATDYSGILNGIDSEEWNPETDQRIFETYSTKDWKKGKLKNKEELFKEIGRPFLPLDVPLVGLIGRLTYQKGFPTFLNAFLERRHLPHCYVVLGSGDPETENSFFHLSDTLPDVFYFYKGYNESLAHKIEAASDFFLMPSLFEPCGLNQMYSHVYGTIPIVSRVGGLRDTVNESSIIKYKTGIIFEPNDVGSLGYALERAKDLYNSPERENVVKNMMALDWSWKTRKLEYDKVYTETIELKI</sequence>
<reference evidence="11 12" key="1">
    <citation type="submission" date="2017-07" db="EMBL/GenBank/DDBJ databases">
        <title>Leptospira spp. isolated from tropical soils.</title>
        <authorList>
            <person name="Thibeaux R."/>
            <person name="Iraola G."/>
            <person name="Ferres I."/>
            <person name="Bierque E."/>
            <person name="Girault D."/>
            <person name="Soupe-Gilbert M.-E."/>
            <person name="Picardeau M."/>
            <person name="Goarant C."/>
        </authorList>
    </citation>
    <scope>NUCLEOTIDE SEQUENCE [LARGE SCALE GENOMIC DNA]</scope>
    <source>
        <strain evidence="11 12">FH2-B-A1</strain>
    </source>
</reference>
<keyword evidence="6 8" id="KW-0808">Transferase</keyword>
<organism evidence="11 12">
    <name type="scientific">Leptospira harrisiae</name>
    <dbReference type="NCBI Taxonomy" id="2023189"/>
    <lineage>
        <taxon>Bacteria</taxon>
        <taxon>Pseudomonadati</taxon>
        <taxon>Spirochaetota</taxon>
        <taxon>Spirochaetia</taxon>
        <taxon>Leptospirales</taxon>
        <taxon>Leptospiraceae</taxon>
        <taxon>Leptospira</taxon>
    </lineage>
</organism>
<keyword evidence="5 8" id="KW-0328">Glycosyltransferase</keyword>
<dbReference type="PANTHER" id="PTHR45825">
    <property type="entry name" value="GRANULE-BOUND STARCH SYNTHASE 1, CHLOROPLASTIC/AMYLOPLASTIC"/>
    <property type="match status" value="1"/>
</dbReference>
<gene>
    <name evidence="8" type="primary">glgA</name>
    <name evidence="11" type="ORF">CH364_11675</name>
</gene>
<dbReference type="GO" id="GO:0004373">
    <property type="term" value="F:alpha-1,4-glucan glucosyltransferase (UDP-glucose donor) activity"/>
    <property type="evidence" value="ECO:0007669"/>
    <property type="project" value="InterPro"/>
</dbReference>
<dbReference type="Pfam" id="PF00534">
    <property type="entry name" value="Glycos_transf_1"/>
    <property type="match status" value="1"/>
</dbReference>
<comment type="caution">
    <text evidence="11">The sequence shown here is derived from an EMBL/GenBank/DDBJ whole genome shotgun (WGS) entry which is preliminary data.</text>
</comment>
<evidence type="ECO:0000259" key="9">
    <source>
        <dbReference type="Pfam" id="PF00534"/>
    </source>
</evidence>
<dbReference type="SUPFAM" id="SSF53756">
    <property type="entry name" value="UDP-Glycosyltransferase/glycogen phosphorylase"/>
    <property type="match status" value="1"/>
</dbReference>
<dbReference type="GO" id="GO:0009011">
    <property type="term" value="F:alpha-1,4-glucan glucosyltransferase (ADP-glucose donor) activity"/>
    <property type="evidence" value="ECO:0007669"/>
    <property type="project" value="UniProtKB-UniRule"/>
</dbReference>
<evidence type="ECO:0000256" key="3">
    <source>
        <dbReference type="ARBA" id="ARBA00004964"/>
    </source>
</evidence>
<feature type="domain" description="Starch synthase catalytic" evidence="10">
    <location>
        <begin position="2"/>
        <end position="233"/>
    </location>
</feature>
<evidence type="ECO:0000256" key="6">
    <source>
        <dbReference type="ARBA" id="ARBA00022679"/>
    </source>
</evidence>
<evidence type="ECO:0000256" key="7">
    <source>
        <dbReference type="ARBA" id="ARBA00023056"/>
    </source>
</evidence>
<comment type="catalytic activity">
    <reaction evidence="1 8">
        <text>[(1-&gt;4)-alpha-D-glucosyl](n) + ADP-alpha-D-glucose = [(1-&gt;4)-alpha-D-glucosyl](n+1) + ADP + H(+)</text>
        <dbReference type="Rhea" id="RHEA:18189"/>
        <dbReference type="Rhea" id="RHEA-COMP:9584"/>
        <dbReference type="Rhea" id="RHEA-COMP:9587"/>
        <dbReference type="ChEBI" id="CHEBI:15378"/>
        <dbReference type="ChEBI" id="CHEBI:15444"/>
        <dbReference type="ChEBI" id="CHEBI:57498"/>
        <dbReference type="ChEBI" id="CHEBI:456216"/>
        <dbReference type="EC" id="2.4.1.21"/>
    </reaction>
</comment>
<dbReference type="Gene3D" id="3.40.50.2000">
    <property type="entry name" value="Glycogen Phosphorylase B"/>
    <property type="match status" value="2"/>
</dbReference>
<name>A0A2N0AK28_9LEPT</name>
<dbReference type="CDD" id="cd03791">
    <property type="entry name" value="GT5_Glycogen_synthase_DULL1-like"/>
    <property type="match status" value="1"/>
</dbReference>
<dbReference type="AlphaFoldDB" id="A0A2N0AK28"/>
<dbReference type="GO" id="GO:0005978">
    <property type="term" value="P:glycogen biosynthetic process"/>
    <property type="evidence" value="ECO:0007669"/>
    <property type="project" value="UniProtKB-UniRule"/>
</dbReference>
<evidence type="ECO:0000313" key="11">
    <source>
        <dbReference type="EMBL" id="PJZ84656.1"/>
    </source>
</evidence>